<accession>A0ABS9TSR8</accession>
<feature type="transmembrane region" description="Helical" evidence="7">
    <location>
        <begin position="190"/>
        <end position="210"/>
    </location>
</feature>
<evidence type="ECO:0000313" key="9">
    <source>
        <dbReference type="Proteomes" id="UP001299970"/>
    </source>
</evidence>
<reference evidence="8 9" key="1">
    <citation type="submission" date="2022-03" db="EMBL/GenBank/DDBJ databases">
        <title>Pseudonocardia alaer sp. nov., a novel actinomycete isolated from reed forest soil.</title>
        <authorList>
            <person name="Wang L."/>
        </authorList>
    </citation>
    <scope>NUCLEOTIDE SEQUENCE [LARGE SCALE GENOMIC DNA]</scope>
    <source>
        <strain evidence="8 9">Y-16303</strain>
    </source>
</reference>
<comment type="subcellular location">
    <subcellularLocation>
        <location evidence="1">Cell membrane</location>
        <topology evidence="1">Multi-pass membrane protein</topology>
    </subcellularLocation>
</comment>
<feature type="transmembrane region" description="Helical" evidence="7">
    <location>
        <begin position="33"/>
        <end position="58"/>
    </location>
</feature>
<proteinExistence type="predicted"/>
<dbReference type="RefSeq" id="WP_241042281.1">
    <property type="nucleotide sequence ID" value="NZ_BAAAJF010000038.1"/>
</dbReference>
<keyword evidence="2" id="KW-1003">Cell membrane</keyword>
<feature type="transmembrane region" description="Helical" evidence="7">
    <location>
        <begin position="387"/>
        <end position="407"/>
    </location>
</feature>
<keyword evidence="3 7" id="KW-0812">Transmembrane</keyword>
<feature type="transmembrane region" description="Helical" evidence="7">
    <location>
        <begin position="222"/>
        <end position="245"/>
    </location>
</feature>
<evidence type="ECO:0000256" key="7">
    <source>
        <dbReference type="SAM" id="Phobius"/>
    </source>
</evidence>
<evidence type="ECO:0000313" key="8">
    <source>
        <dbReference type="EMBL" id="MCH6171478.1"/>
    </source>
</evidence>
<keyword evidence="9" id="KW-1185">Reference proteome</keyword>
<gene>
    <name evidence="8" type="ORF">MMF94_37795</name>
</gene>
<feature type="transmembrane region" description="Helical" evidence="7">
    <location>
        <begin position="324"/>
        <end position="346"/>
    </location>
</feature>
<evidence type="ECO:0000256" key="5">
    <source>
        <dbReference type="ARBA" id="ARBA00023136"/>
    </source>
</evidence>
<feature type="transmembrane region" description="Helical" evidence="7">
    <location>
        <begin position="609"/>
        <end position="631"/>
    </location>
</feature>
<protein>
    <submittedName>
        <fullName evidence="8">Cytochrome c oxidase assembly protein</fullName>
    </submittedName>
</protein>
<name>A0ABS9TSR8_9PSEU</name>
<feature type="transmembrane region" description="Helical" evidence="7">
    <location>
        <begin position="261"/>
        <end position="281"/>
    </location>
</feature>
<feature type="transmembrane region" description="Helical" evidence="7">
    <location>
        <begin position="118"/>
        <end position="137"/>
    </location>
</feature>
<evidence type="ECO:0000256" key="3">
    <source>
        <dbReference type="ARBA" id="ARBA00022692"/>
    </source>
</evidence>
<sequence>MSDRHRVTTRDRPGVITPDRHGTAMPGGSMRAALILGVAVSAVLTGALLAALAPSVAVQYGLQDLGPIVDAGLPAARVVAVGAAALSIGNLLLAAVLAPGDVHGVVSPSGYAGLRAAARWALVQAVASAVVTGLLVAENSGVPPATLAGRLDVLVVGVDQIQQAGGWAVSALAALAVAVLAALALSWRSAVGLFVLAMAALLPVTLTAATNAERSHDIAGDAVTLHVLAAVLWLGSTAATAVHLARRGPAADVVLRRHRTVAHGALVVVAASGVVSAAYALAPSDVFTSGYGWLALVGVLAVPLLALATHRLGAVGPGIAGRGAALRVVAVELVLLALAFATGTALTRVPPPSETGYEATRYVYLIGYDLPAHLTAVDLAVRWRPDLVFGPLAVLGAVSYLIGVRRLRRAGGDWPAGRTVAWLAGCATVLIVTCSGIATYGAAVFSVHMVQHMLLATLAPVLLVLGHGVTLALRVAEPGPAARLLGILDSPGVRFVRHPVVGWLAVAATLFGLYPTGLYAAIVQEHWAHLAMNVAFFATGLALFWPVLGRSLPSRALPAIARIVMVFAVMALHAGFSVWLLGLSTPVAGGFYGALQLPYVPDLLADQRLGAVLAWALGELPVILAVLALVARWASDDRAPRTEAETSYPDGLRPRRLERFVAREPG</sequence>
<comment type="caution">
    <text evidence="8">The sequence shown here is derived from an EMBL/GenBank/DDBJ whole genome shotgun (WGS) entry which is preliminary data.</text>
</comment>
<evidence type="ECO:0000256" key="1">
    <source>
        <dbReference type="ARBA" id="ARBA00004651"/>
    </source>
</evidence>
<dbReference type="Pfam" id="PF09678">
    <property type="entry name" value="Caa3_CtaG"/>
    <property type="match status" value="1"/>
</dbReference>
<evidence type="ECO:0000256" key="4">
    <source>
        <dbReference type="ARBA" id="ARBA00022989"/>
    </source>
</evidence>
<feature type="transmembrane region" description="Helical" evidence="7">
    <location>
        <begin position="293"/>
        <end position="312"/>
    </location>
</feature>
<evidence type="ECO:0000256" key="6">
    <source>
        <dbReference type="SAM" id="MobiDB-lite"/>
    </source>
</evidence>
<feature type="transmembrane region" description="Helical" evidence="7">
    <location>
        <begin position="449"/>
        <end position="473"/>
    </location>
</feature>
<dbReference type="EMBL" id="JAKXMK010000043">
    <property type="protein sequence ID" value="MCH6171478.1"/>
    <property type="molecule type" value="Genomic_DNA"/>
</dbReference>
<feature type="transmembrane region" description="Helical" evidence="7">
    <location>
        <begin position="164"/>
        <end position="183"/>
    </location>
</feature>
<feature type="transmembrane region" description="Helical" evidence="7">
    <location>
        <begin position="419"/>
        <end position="443"/>
    </location>
</feature>
<feature type="transmembrane region" description="Helical" evidence="7">
    <location>
        <begin position="500"/>
        <end position="522"/>
    </location>
</feature>
<evidence type="ECO:0000256" key="2">
    <source>
        <dbReference type="ARBA" id="ARBA00022475"/>
    </source>
</evidence>
<dbReference type="InterPro" id="IPR019108">
    <property type="entry name" value="Caa3_assmbl_CtaG-rel"/>
</dbReference>
<feature type="transmembrane region" description="Helical" evidence="7">
    <location>
        <begin position="78"/>
        <end position="98"/>
    </location>
</feature>
<feature type="transmembrane region" description="Helical" evidence="7">
    <location>
        <begin position="560"/>
        <end position="582"/>
    </location>
</feature>
<keyword evidence="4 7" id="KW-1133">Transmembrane helix</keyword>
<feature type="region of interest" description="Disordered" evidence="6">
    <location>
        <begin position="1"/>
        <end position="22"/>
    </location>
</feature>
<feature type="transmembrane region" description="Helical" evidence="7">
    <location>
        <begin position="528"/>
        <end position="548"/>
    </location>
</feature>
<organism evidence="8 9">
    <name type="scientific">Pseudonocardia alaniniphila</name>
    <dbReference type="NCBI Taxonomy" id="75291"/>
    <lineage>
        <taxon>Bacteria</taxon>
        <taxon>Bacillati</taxon>
        <taxon>Actinomycetota</taxon>
        <taxon>Actinomycetes</taxon>
        <taxon>Pseudonocardiales</taxon>
        <taxon>Pseudonocardiaceae</taxon>
        <taxon>Pseudonocardia</taxon>
    </lineage>
</organism>
<keyword evidence="5 7" id="KW-0472">Membrane</keyword>
<dbReference type="Proteomes" id="UP001299970">
    <property type="component" value="Unassembled WGS sequence"/>
</dbReference>